<organism evidence="1 2">
    <name type="scientific">Tritrichomonas musculus</name>
    <dbReference type="NCBI Taxonomy" id="1915356"/>
    <lineage>
        <taxon>Eukaryota</taxon>
        <taxon>Metamonada</taxon>
        <taxon>Parabasalia</taxon>
        <taxon>Tritrichomonadida</taxon>
        <taxon>Tritrichomonadidae</taxon>
        <taxon>Tritrichomonas</taxon>
    </lineage>
</organism>
<dbReference type="EMBL" id="JAPFFF010000011">
    <property type="protein sequence ID" value="KAK8878388.1"/>
    <property type="molecule type" value="Genomic_DNA"/>
</dbReference>
<gene>
    <name evidence="1" type="ORF">M9Y10_005156</name>
</gene>
<name>A0ABR2JLF3_9EUKA</name>
<evidence type="ECO:0008006" key="3">
    <source>
        <dbReference type="Google" id="ProtNLM"/>
    </source>
</evidence>
<evidence type="ECO:0000313" key="2">
    <source>
        <dbReference type="Proteomes" id="UP001470230"/>
    </source>
</evidence>
<accession>A0ABR2JLF3</accession>
<protein>
    <recommendedName>
        <fullName evidence="3">Transposase</fullName>
    </recommendedName>
</protein>
<proteinExistence type="predicted"/>
<keyword evidence="2" id="KW-1185">Reference proteome</keyword>
<reference evidence="1 2" key="1">
    <citation type="submission" date="2024-04" db="EMBL/GenBank/DDBJ databases">
        <title>Tritrichomonas musculus Genome.</title>
        <authorList>
            <person name="Alves-Ferreira E."/>
            <person name="Grigg M."/>
            <person name="Lorenzi H."/>
            <person name="Galac M."/>
        </authorList>
    </citation>
    <scope>NUCLEOTIDE SEQUENCE [LARGE SCALE GENOMIC DNA]</scope>
    <source>
        <strain evidence="1 2">EAF2021</strain>
    </source>
</reference>
<sequence>MVSTTNISFRKASAPQFRHLLNSCIEYVFNLPHKQEEMRESDLFPKINRNKLRDLTIDRSEKIKEEYLKKFAKRDVYISLDGTKLCHQSTVDVVIYGYSSDGIL</sequence>
<evidence type="ECO:0000313" key="1">
    <source>
        <dbReference type="EMBL" id="KAK8878388.1"/>
    </source>
</evidence>
<comment type="caution">
    <text evidence="1">The sequence shown here is derived from an EMBL/GenBank/DDBJ whole genome shotgun (WGS) entry which is preliminary data.</text>
</comment>
<dbReference type="Proteomes" id="UP001470230">
    <property type="component" value="Unassembled WGS sequence"/>
</dbReference>